<proteinExistence type="predicted"/>
<gene>
    <name evidence="2" type="ORF">SCLCIDRAFT_1045688</name>
</gene>
<accession>A0A0C3DSJ5</accession>
<organism evidence="2 3">
    <name type="scientific">Scleroderma citrinum Foug A</name>
    <dbReference type="NCBI Taxonomy" id="1036808"/>
    <lineage>
        <taxon>Eukaryota</taxon>
        <taxon>Fungi</taxon>
        <taxon>Dikarya</taxon>
        <taxon>Basidiomycota</taxon>
        <taxon>Agaricomycotina</taxon>
        <taxon>Agaricomycetes</taxon>
        <taxon>Agaricomycetidae</taxon>
        <taxon>Boletales</taxon>
        <taxon>Sclerodermatineae</taxon>
        <taxon>Sclerodermataceae</taxon>
        <taxon>Scleroderma</taxon>
    </lineage>
</organism>
<name>A0A0C3DSJ5_9AGAM</name>
<reference evidence="2 3" key="1">
    <citation type="submission" date="2014-04" db="EMBL/GenBank/DDBJ databases">
        <authorList>
            <consortium name="DOE Joint Genome Institute"/>
            <person name="Kuo A."/>
            <person name="Kohler A."/>
            <person name="Nagy L.G."/>
            <person name="Floudas D."/>
            <person name="Copeland A."/>
            <person name="Barry K.W."/>
            <person name="Cichocki N."/>
            <person name="Veneault-Fourrey C."/>
            <person name="LaButti K."/>
            <person name="Lindquist E.A."/>
            <person name="Lipzen A."/>
            <person name="Lundell T."/>
            <person name="Morin E."/>
            <person name="Murat C."/>
            <person name="Sun H."/>
            <person name="Tunlid A."/>
            <person name="Henrissat B."/>
            <person name="Grigoriev I.V."/>
            <person name="Hibbett D.S."/>
            <person name="Martin F."/>
            <person name="Nordberg H.P."/>
            <person name="Cantor M.N."/>
            <person name="Hua S.X."/>
        </authorList>
    </citation>
    <scope>NUCLEOTIDE SEQUENCE [LARGE SCALE GENOMIC DNA]</scope>
    <source>
        <strain evidence="2 3">Foug A</strain>
    </source>
</reference>
<dbReference type="Proteomes" id="UP000053989">
    <property type="component" value="Unassembled WGS sequence"/>
</dbReference>
<dbReference type="AlphaFoldDB" id="A0A0C3DSJ5"/>
<dbReference type="HOGENOM" id="CLU_2211537_0_0_1"/>
<evidence type="ECO:0000313" key="3">
    <source>
        <dbReference type="Proteomes" id="UP000053989"/>
    </source>
</evidence>
<keyword evidence="3" id="KW-1185">Reference proteome</keyword>
<evidence type="ECO:0000256" key="1">
    <source>
        <dbReference type="SAM" id="Phobius"/>
    </source>
</evidence>
<protein>
    <submittedName>
        <fullName evidence="2">Uncharacterized protein</fullName>
    </submittedName>
</protein>
<evidence type="ECO:0000313" key="2">
    <source>
        <dbReference type="EMBL" id="KIM58976.1"/>
    </source>
</evidence>
<reference evidence="3" key="2">
    <citation type="submission" date="2015-01" db="EMBL/GenBank/DDBJ databases">
        <title>Evolutionary Origins and Diversification of the Mycorrhizal Mutualists.</title>
        <authorList>
            <consortium name="DOE Joint Genome Institute"/>
            <consortium name="Mycorrhizal Genomics Consortium"/>
            <person name="Kohler A."/>
            <person name="Kuo A."/>
            <person name="Nagy L.G."/>
            <person name="Floudas D."/>
            <person name="Copeland A."/>
            <person name="Barry K.W."/>
            <person name="Cichocki N."/>
            <person name="Veneault-Fourrey C."/>
            <person name="LaButti K."/>
            <person name="Lindquist E.A."/>
            <person name="Lipzen A."/>
            <person name="Lundell T."/>
            <person name="Morin E."/>
            <person name="Murat C."/>
            <person name="Riley R."/>
            <person name="Ohm R."/>
            <person name="Sun H."/>
            <person name="Tunlid A."/>
            <person name="Henrissat B."/>
            <person name="Grigoriev I.V."/>
            <person name="Hibbett D.S."/>
            <person name="Martin F."/>
        </authorList>
    </citation>
    <scope>NUCLEOTIDE SEQUENCE [LARGE SCALE GENOMIC DNA]</scope>
    <source>
        <strain evidence="3">Foug A</strain>
    </source>
</reference>
<dbReference type="InParanoid" id="A0A0C3DSJ5"/>
<keyword evidence="1" id="KW-1133">Transmembrane helix</keyword>
<keyword evidence="1" id="KW-0472">Membrane</keyword>
<keyword evidence="1" id="KW-0812">Transmembrane</keyword>
<sequence length="107" mass="11198">MGATSVVDGAAKAGALRLEVGGPADGGGKAEGGDWISGSRKLRSRTKFADIPERWCFPAMSSMYIWVHDDAQWTEVRGGGSVFPLAAVIAAACLAGALQMTLSIRTW</sequence>
<dbReference type="EMBL" id="KN822079">
    <property type="protein sequence ID" value="KIM58976.1"/>
    <property type="molecule type" value="Genomic_DNA"/>
</dbReference>
<feature type="transmembrane region" description="Helical" evidence="1">
    <location>
        <begin position="82"/>
        <end position="102"/>
    </location>
</feature>